<name>A0A7U6GKA0_9GAMM</name>
<gene>
    <name evidence="2" type="ORF">TBH_C2316</name>
</gene>
<protein>
    <recommendedName>
        <fullName evidence="4">DUF4340 domain-containing protein</fullName>
    </recommendedName>
</protein>
<dbReference type="Proteomes" id="UP000031631">
    <property type="component" value="Chromosome"/>
</dbReference>
<keyword evidence="1" id="KW-0472">Membrane</keyword>
<keyword evidence="1" id="KW-1133">Transmembrane helix</keyword>
<feature type="transmembrane region" description="Helical" evidence="1">
    <location>
        <begin position="7"/>
        <end position="24"/>
    </location>
</feature>
<evidence type="ECO:0008006" key="4">
    <source>
        <dbReference type="Google" id="ProtNLM"/>
    </source>
</evidence>
<dbReference type="AlphaFoldDB" id="A0A7U6GKA0"/>
<accession>A0A7U6GKA0</accession>
<dbReference type="KEGG" id="tbn:TBH_C2316"/>
<reference evidence="2 3" key="1">
    <citation type="journal article" date="2014" name="PLoS ONE">
        <title>Physiological and genomic features of a novel sulfur-oxidizing gammaproteobacterium belonging to a previously uncultivated symbiotic lineage isolated from a hydrothermal vent.</title>
        <authorList>
            <person name="Nunoura T."/>
            <person name="Takaki Y."/>
            <person name="Kazama H."/>
            <person name="Kakuta J."/>
            <person name="Shimamura S."/>
            <person name="Makita H."/>
            <person name="Hirai M."/>
            <person name="Miyazaki M."/>
            <person name="Takai K."/>
        </authorList>
    </citation>
    <scope>NUCLEOTIDE SEQUENCE [LARGE SCALE GENOMIC DNA]</scope>
    <source>
        <strain evidence="2 3">Hiromi1</strain>
    </source>
</reference>
<keyword evidence="3" id="KW-1185">Reference proteome</keyword>
<dbReference type="RefSeq" id="WP_041068626.1">
    <property type="nucleotide sequence ID" value="NZ_AP012273.1"/>
</dbReference>
<sequence length="158" mass="17769">MSPVIRANWWLSGLAVLLAIASWWCQQNSSPAPPTVTGLLPDQISQVHILRDGKPVAHLEKQEQVWKWLPSGEPLKDQEWLDKILHFAELPSLHHFPVDESRLTDFGLKPPRYTLVLDGQSLELGSLDPASGLRYLRVGSSIHLITDSYTHLLSRKAP</sequence>
<evidence type="ECO:0000256" key="1">
    <source>
        <dbReference type="SAM" id="Phobius"/>
    </source>
</evidence>
<keyword evidence="1" id="KW-0812">Transmembrane</keyword>
<dbReference type="OrthoDB" id="5956924at2"/>
<dbReference type="EMBL" id="AP012273">
    <property type="protein sequence ID" value="BAO45227.1"/>
    <property type="molecule type" value="Genomic_DNA"/>
</dbReference>
<proteinExistence type="predicted"/>
<organism evidence="2 3">
    <name type="scientific">Thiolapillus brandeum</name>
    <dbReference type="NCBI Taxonomy" id="1076588"/>
    <lineage>
        <taxon>Bacteria</taxon>
        <taxon>Pseudomonadati</taxon>
        <taxon>Pseudomonadota</taxon>
        <taxon>Gammaproteobacteria</taxon>
        <taxon>Chromatiales</taxon>
        <taxon>Sedimenticolaceae</taxon>
        <taxon>Thiolapillus</taxon>
    </lineage>
</organism>
<evidence type="ECO:0000313" key="2">
    <source>
        <dbReference type="EMBL" id="BAO45227.1"/>
    </source>
</evidence>
<evidence type="ECO:0000313" key="3">
    <source>
        <dbReference type="Proteomes" id="UP000031631"/>
    </source>
</evidence>